<dbReference type="STRING" id="102285.A0A158QIQ5"/>
<dbReference type="Pfam" id="PF04841">
    <property type="entry name" value="Vps16_N"/>
    <property type="match status" value="1"/>
</dbReference>
<evidence type="ECO:0000313" key="5">
    <source>
        <dbReference type="EMBL" id="VDO06774.1"/>
    </source>
</evidence>
<feature type="domain" description="Vps16 C-terminal" evidence="3">
    <location>
        <begin position="807"/>
        <end position="955"/>
    </location>
</feature>
<dbReference type="EMBL" id="UZAE01012807">
    <property type="protein sequence ID" value="VDO06774.1"/>
    <property type="molecule type" value="Genomic_DNA"/>
</dbReference>
<dbReference type="InterPro" id="IPR006925">
    <property type="entry name" value="Vps16_C"/>
</dbReference>
<dbReference type="SUPFAM" id="SSF82171">
    <property type="entry name" value="DPP6 N-terminal domain-like"/>
    <property type="match status" value="1"/>
</dbReference>
<dbReference type="AlphaFoldDB" id="A0A158QIQ5"/>
<dbReference type="InterPro" id="IPR016534">
    <property type="entry name" value="VPS16"/>
</dbReference>
<gene>
    <name evidence="5" type="ORF">HNAJ_LOCUS9930</name>
</gene>
<proteinExistence type="inferred from homology"/>
<evidence type="ECO:0000313" key="7">
    <source>
        <dbReference type="WBParaSite" id="HNAJ_0000993501-mRNA-1"/>
    </source>
</evidence>
<dbReference type="OrthoDB" id="1792at2759"/>
<dbReference type="GO" id="GO:0006886">
    <property type="term" value="P:intracellular protein transport"/>
    <property type="evidence" value="ECO:0007669"/>
    <property type="project" value="InterPro"/>
</dbReference>
<dbReference type="InterPro" id="IPR038132">
    <property type="entry name" value="Vps16_C_sf"/>
</dbReference>
<dbReference type="GO" id="GO:0030897">
    <property type="term" value="C:HOPS complex"/>
    <property type="evidence" value="ECO:0007669"/>
    <property type="project" value="TreeGrafter"/>
</dbReference>
<reference evidence="5 6" key="2">
    <citation type="submission" date="2018-11" db="EMBL/GenBank/DDBJ databases">
        <authorList>
            <consortium name="Pathogen Informatics"/>
        </authorList>
    </citation>
    <scope>NUCLEOTIDE SEQUENCE [LARGE SCALE GENOMIC DNA]</scope>
</reference>
<dbReference type="GO" id="GO:0005765">
    <property type="term" value="C:lysosomal membrane"/>
    <property type="evidence" value="ECO:0007669"/>
    <property type="project" value="TreeGrafter"/>
</dbReference>
<evidence type="ECO:0000313" key="6">
    <source>
        <dbReference type="Proteomes" id="UP000278807"/>
    </source>
</evidence>
<dbReference type="InterPro" id="IPR006926">
    <property type="entry name" value="Vps16_N"/>
</dbReference>
<dbReference type="GO" id="GO:0005768">
    <property type="term" value="C:endosome"/>
    <property type="evidence" value="ECO:0007669"/>
    <property type="project" value="TreeGrafter"/>
</dbReference>
<accession>A0A158QIQ5</accession>
<feature type="domain" description="Vps16 N-terminal" evidence="4">
    <location>
        <begin position="18"/>
        <end position="412"/>
    </location>
</feature>
<feature type="domain" description="Vps16 C-terminal" evidence="3">
    <location>
        <begin position="592"/>
        <end position="778"/>
    </location>
</feature>
<dbReference type="GO" id="GO:0003779">
    <property type="term" value="F:actin binding"/>
    <property type="evidence" value="ECO:0007669"/>
    <property type="project" value="TreeGrafter"/>
</dbReference>
<dbReference type="GO" id="GO:0042144">
    <property type="term" value="P:vacuole fusion, non-autophagic"/>
    <property type="evidence" value="ECO:0007669"/>
    <property type="project" value="TreeGrafter"/>
</dbReference>
<dbReference type="Pfam" id="PF04840">
    <property type="entry name" value="Vps16_C"/>
    <property type="match status" value="2"/>
</dbReference>
<dbReference type="PANTHER" id="PTHR12811:SF0">
    <property type="entry name" value="VACUOLAR PROTEIN SORTING-ASSOCIATED PROTEIN 16 HOMOLOG"/>
    <property type="match status" value="1"/>
</dbReference>
<dbReference type="Proteomes" id="UP000278807">
    <property type="component" value="Unassembled WGS sequence"/>
</dbReference>
<name>A0A158QIQ5_RODNA</name>
<dbReference type="GO" id="GO:0016197">
    <property type="term" value="P:endosomal transport"/>
    <property type="evidence" value="ECO:0007669"/>
    <property type="project" value="TreeGrafter"/>
</dbReference>
<evidence type="ECO:0000259" key="4">
    <source>
        <dbReference type="Pfam" id="PF04841"/>
    </source>
</evidence>
<dbReference type="SUPFAM" id="SSF63829">
    <property type="entry name" value="Calcium-dependent phosphotriesterase"/>
    <property type="match status" value="1"/>
</dbReference>
<dbReference type="PANTHER" id="PTHR12811">
    <property type="entry name" value="VACUOLAR PROTEIN SORTING VPS16"/>
    <property type="match status" value="1"/>
</dbReference>
<evidence type="ECO:0000259" key="3">
    <source>
        <dbReference type="Pfam" id="PF04840"/>
    </source>
</evidence>
<comment type="similarity">
    <text evidence="1">Belongs to the VPS16 family.</text>
</comment>
<reference evidence="7" key="1">
    <citation type="submission" date="2016-04" db="UniProtKB">
        <authorList>
            <consortium name="WormBaseParasite"/>
        </authorList>
    </citation>
    <scope>IDENTIFICATION</scope>
</reference>
<sequence>MKQLSDDWFAIGQSYFSGCGGLIAFLQKPKQSSNSLLFITTASGKPFAESTWKDAPPVAISWSNDEELVVVQKSGYATILNLNGTFNRRFSFGKDAENSQIIDAKFFSYEGRTAVAVITGNSQIFIATSLERPRILAVASELPLVNRPFVWHVASSPAPGDFATLKGPWILLAFDKHIHRLGVGKATKVVIQNPSSQEIRFSNYHRLAISPNEEMVALYLDCSVLRVASLVEGGGLDVRMELDLSARAVALGGGSSDNSRVSTLPSGLIWIDNSTLALQWRNFVVVVDMEKNIYELFYLSLVHIQSEVDGLRVLTLSTHEIIQRVPQELECLGRIGASNPAVHLFSAYREWLAGSGRAHEFLRPVLTSPNGPREMYDAVVACLRAAAHCALTSTDVQQHLLAAAHFARGFLSLLITSPSAKNLDCSMIDSFSIGHKIDVDSFPNNHYEARVPSQNNNNAGGRIEESRSELTIQVTTILRLLNSLTVEWVGMALTWKQFESLGPSALLDRLLARKHYPLAVELVHTYQKLPSKIPEHIQVRTSGMTRILCHWVKSLPLAQSTSPSDAVNLGIIRRLSAIIDRCGVSPGAESGVSFATVAETAISCGQRVLADRLIELEPRVASQIALLMRLQRYEQALSRAVQSGDMDLMLSGVLKPLLEGVDSRLEPTALSMLLRKHPIALALYRQYLEGNMNSSGSGTLPKGKLASQTLAVLQQEVDPSLAIQRTVREAFASKEPAQKSDLLIKATDAYRQMKSEFLAQICEESAKLVNFHRRLEEQQVTAPYFRLDERSPGSQVLPKLIEAAAFRWQGTPVNTTYTRLVAAGTPATDRLADNVRREFKIPETRVAYLRLIGLALSPNKSSAWTEIERMAFAKRPAVPLDVIVRVFVDSGRQQQAADIIAKLPLEQKVKSLILIGRKEEAITLAVQERSEPLLYLIQRLLIKTDRPTADRVANLRTQISSLSS</sequence>
<organism evidence="7">
    <name type="scientific">Rodentolepis nana</name>
    <name type="common">Dwarf tapeworm</name>
    <name type="synonym">Hymenolepis nana</name>
    <dbReference type="NCBI Taxonomy" id="102285"/>
    <lineage>
        <taxon>Eukaryota</taxon>
        <taxon>Metazoa</taxon>
        <taxon>Spiralia</taxon>
        <taxon>Lophotrochozoa</taxon>
        <taxon>Platyhelminthes</taxon>
        <taxon>Cestoda</taxon>
        <taxon>Eucestoda</taxon>
        <taxon>Cyclophyllidea</taxon>
        <taxon>Hymenolepididae</taxon>
        <taxon>Rodentolepis</taxon>
    </lineage>
</organism>
<evidence type="ECO:0000256" key="2">
    <source>
        <dbReference type="ARBA" id="ARBA00017947"/>
    </source>
</evidence>
<dbReference type="WBParaSite" id="HNAJ_0000993501-mRNA-1">
    <property type="protein sequence ID" value="HNAJ_0000993501-mRNA-1"/>
    <property type="gene ID" value="HNAJ_0000993501"/>
</dbReference>
<evidence type="ECO:0000256" key="1">
    <source>
        <dbReference type="ARBA" id="ARBA00009250"/>
    </source>
</evidence>
<keyword evidence="6" id="KW-1185">Reference proteome</keyword>
<protein>
    <recommendedName>
        <fullName evidence="2">Vacuolar protein sorting-associated protein 16 homolog</fullName>
    </recommendedName>
</protein>
<dbReference type="PIRSF" id="PIRSF007949">
    <property type="entry name" value="VPS16"/>
    <property type="match status" value="1"/>
</dbReference>
<dbReference type="Gene3D" id="1.10.150.780">
    <property type="entry name" value="Vps16, C-terminal region"/>
    <property type="match status" value="1"/>
</dbReference>